<dbReference type="Gene3D" id="3.40.50.10810">
    <property type="entry name" value="Tandem AAA-ATPase domain"/>
    <property type="match status" value="1"/>
</dbReference>
<dbReference type="RefSeq" id="WP_003058377.1">
    <property type="nucleotide sequence ID" value="NZ_AAUJ02000001.1"/>
</dbReference>
<dbReference type="Pfam" id="PF00176">
    <property type="entry name" value="SNF2-rel_dom"/>
    <property type="match status" value="1"/>
</dbReference>
<dbReference type="Proteomes" id="UP000003039">
    <property type="component" value="Unassembled WGS sequence"/>
</dbReference>
<evidence type="ECO:0000256" key="5">
    <source>
        <dbReference type="SAM" id="MobiDB-lite"/>
    </source>
</evidence>
<dbReference type="EMBL" id="AAUJ02000001">
    <property type="protein sequence ID" value="EED69271.1"/>
    <property type="molecule type" value="Genomic_DNA"/>
</dbReference>
<organism evidence="8 9">
    <name type="scientific">Comamonas testosteroni (strain DSM 14576 / KF-1)</name>
    <name type="common">Pseudomonas testosteroni</name>
    <dbReference type="NCBI Taxonomy" id="399795"/>
    <lineage>
        <taxon>Bacteria</taxon>
        <taxon>Pseudomonadati</taxon>
        <taxon>Pseudomonadota</taxon>
        <taxon>Betaproteobacteria</taxon>
        <taxon>Burkholderiales</taxon>
        <taxon>Comamonadaceae</taxon>
        <taxon>Comamonas</taxon>
    </lineage>
</organism>
<evidence type="ECO:0000256" key="4">
    <source>
        <dbReference type="ARBA" id="ARBA00022840"/>
    </source>
</evidence>
<dbReference type="PROSITE" id="PS51192">
    <property type="entry name" value="HELICASE_ATP_BIND_1"/>
    <property type="match status" value="1"/>
</dbReference>
<sequence length="929" mass="105239">MQADDFQDSFQPGERITHTEFGPGVVLEPGHDGYLRAFFGVVGERRVPTSSLRRERTRTERILQSVAGGSDRARKAWLSYEAHALPVMESASALTSARIDLLPHQVVLTHRIATASPRRYLIADEVGLGKTIEAALILRELASRGELTRALMVVPAGLVNNWHRELNEVFNLDFEVFGSEGDITDRKTNAFAKHDRLIASIDTLKRPARIKRLLDAPRWDLVIFDEAHHLTAHRTGGKVRKTENYKLAEALKDHARDLLLLSATPHQGNHFQFWMLAQLLNPTLFGSPEDMLENRHRLNTVMFRRTKADACQPDGSPLFARRWVHTESFLMNQEERLFYEKLREYLEDGFDLARRQGNQGRALGFLMAIFQKIAASSFAAVRRTLKRRLLMLTLHEAFLRDKELDIEGRERLTEEARELIHEEFGLPRDSVGRSEVDRVLADLKYRLVKKLDEEALEMASDPYGSEYSATHAEEAASAVVDLHLPEERLRIGDLLRIFPQQRETKVQKLLDGLGHLWRQNANEKIVIFATYLGTVDLIAREIEQAYPGQGVVVLRGGDHGAKLAAERKFRLKDGPRVLVCTAAGREGLNLQFARILFNFDLPWNPMDMEQRIGRIHRYGQRDTAQVYNLVLSDTIEGRIFLLLDEKLTEIARTVGKVDDQGNVAEDMRAQILGQLSERLNYDRLYQEALSDPELKRTQVELEAALSNSREARQVVFDLFQDLDGFSLDDYQPFSDVSSSLDRLVRFLSAAVADRQQRLLKVDEETYDLVTADGTRRARFTLNRDTATSKDDLELMGLDHPLVQEELGRWRSVTPEDIGIAVAGDVNEPVLLSLWMVEASAGNGERRVVVQPIAVKQDGTRVPTVERQCERYLQAPTISPSFMPEQRLALFAHTVEPTLQRELKHKGAATGGGSYSAELIGYVEIIAQAT</sequence>
<dbReference type="PROSITE" id="PS51194">
    <property type="entry name" value="HELICASE_CTER"/>
    <property type="match status" value="1"/>
</dbReference>
<evidence type="ECO:0000259" key="7">
    <source>
        <dbReference type="PROSITE" id="PS51194"/>
    </source>
</evidence>
<reference evidence="8 9" key="1">
    <citation type="journal article" date="2004" name="Appl. Environ. Microbiol.">
        <title>Mineralization of individual congeners of linear alkylbenzenesulfonate by defined pairs of heterotrophic bacteria.</title>
        <authorList>
            <person name="Schleheck D."/>
            <person name="Knepper T.P."/>
            <person name="Fischer K."/>
            <person name="Cook A.M."/>
        </authorList>
    </citation>
    <scope>NUCLEOTIDE SEQUENCE [LARGE SCALE GENOMIC DNA]</scope>
    <source>
        <strain evidence="9">DSM 14576 / KF-1</strain>
    </source>
</reference>
<dbReference type="InterPro" id="IPR038718">
    <property type="entry name" value="SNF2-like_sf"/>
</dbReference>
<dbReference type="SMART" id="SM00487">
    <property type="entry name" value="DEXDc"/>
    <property type="match status" value="1"/>
</dbReference>
<evidence type="ECO:0000259" key="6">
    <source>
        <dbReference type="PROSITE" id="PS51192"/>
    </source>
</evidence>
<feature type="domain" description="Helicase C-terminal" evidence="7">
    <location>
        <begin position="505"/>
        <end position="658"/>
    </location>
</feature>
<dbReference type="InterPro" id="IPR049730">
    <property type="entry name" value="SNF2/RAD54-like_C"/>
</dbReference>
<dbReference type="SUPFAM" id="SSF52540">
    <property type="entry name" value="P-loop containing nucleoside triphosphate hydrolases"/>
    <property type="match status" value="2"/>
</dbReference>
<protein>
    <submittedName>
        <fullName evidence="8">Helicase domain protein</fullName>
    </submittedName>
</protein>
<accession>B7WU00</accession>
<dbReference type="PANTHER" id="PTHR45766:SF6">
    <property type="entry name" value="SWI_SNF-RELATED MATRIX-ASSOCIATED ACTIN-DEPENDENT REGULATOR OF CHROMATIN SUBFAMILY A-LIKE PROTEIN 1"/>
    <property type="match status" value="1"/>
</dbReference>
<dbReference type="AlphaFoldDB" id="B7WU00"/>
<keyword evidence="2" id="KW-0378">Hydrolase</keyword>
<keyword evidence="3 8" id="KW-0347">Helicase</keyword>
<dbReference type="InterPro" id="IPR000330">
    <property type="entry name" value="SNF2_N"/>
</dbReference>
<evidence type="ECO:0000256" key="2">
    <source>
        <dbReference type="ARBA" id="ARBA00022801"/>
    </source>
</evidence>
<evidence type="ECO:0000256" key="1">
    <source>
        <dbReference type="ARBA" id="ARBA00022741"/>
    </source>
</evidence>
<dbReference type="GO" id="GO:0004386">
    <property type="term" value="F:helicase activity"/>
    <property type="evidence" value="ECO:0007669"/>
    <property type="project" value="UniProtKB-KW"/>
</dbReference>
<comment type="caution">
    <text evidence="8">The sequence shown here is derived from an EMBL/GenBank/DDBJ whole genome shotgun (WGS) entry which is preliminary data.</text>
</comment>
<keyword evidence="4" id="KW-0067">ATP-binding</keyword>
<feature type="domain" description="Helicase ATP-binding" evidence="6">
    <location>
        <begin position="111"/>
        <end position="283"/>
    </location>
</feature>
<proteinExistence type="predicted"/>
<dbReference type="eggNOG" id="COG0553">
    <property type="taxonomic scope" value="Bacteria"/>
</dbReference>
<dbReference type="InterPro" id="IPR014001">
    <property type="entry name" value="Helicase_ATP-bd"/>
</dbReference>
<dbReference type="SMART" id="SM00490">
    <property type="entry name" value="HELICc"/>
    <property type="match status" value="1"/>
</dbReference>
<dbReference type="OrthoDB" id="9814088at2"/>
<gene>
    <name evidence="8" type="ORF">CtesDRAFT_PD4219</name>
</gene>
<dbReference type="Pfam" id="PF00271">
    <property type="entry name" value="Helicase_C"/>
    <property type="match status" value="1"/>
</dbReference>
<feature type="region of interest" description="Disordered" evidence="5">
    <location>
        <begin position="1"/>
        <end position="22"/>
    </location>
</feature>
<dbReference type="InterPro" id="IPR001650">
    <property type="entry name" value="Helicase_C-like"/>
</dbReference>
<dbReference type="CDD" id="cd18793">
    <property type="entry name" value="SF2_C_SNF"/>
    <property type="match status" value="1"/>
</dbReference>
<evidence type="ECO:0000313" key="9">
    <source>
        <dbReference type="Proteomes" id="UP000003039"/>
    </source>
</evidence>
<evidence type="ECO:0000313" key="8">
    <source>
        <dbReference type="EMBL" id="EED69271.1"/>
    </source>
</evidence>
<dbReference type="GO" id="GO:0005524">
    <property type="term" value="F:ATP binding"/>
    <property type="evidence" value="ECO:0007669"/>
    <property type="project" value="UniProtKB-KW"/>
</dbReference>
<dbReference type="PANTHER" id="PTHR45766">
    <property type="entry name" value="DNA ANNEALING HELICASE AND ENDONUCLEASE ZRANB3 FAMILY MEMBER"/>
    <property type="match status" value="1"/>
</dbReference>
<dbReference type="InterPro" id="IPR057342">
    <property type="entry name" value="DEXDc_RapA"/>
</dbReference>
<name>B7WU00_COMTK</name>
<dbReference type="InterPro" id="IPR027417">
    <property type="entry name" value="P-loop_NTPase"/>
</dbReference>
<dbReference type="Gene3D" id="3.40.50.300">
    <property type="entry name" value="P-loop containing nucleotide triphosphate hydrolases"/>
    <property type="match status" value="1"/>
</dbReference>
<dbReference type="CDD" id="cd18011">
    <property type="entry name" value="DEXDc_RapA"/>
    <property type="match status" value="1"/>
</dbReference>
<dbReference type="GO" id="GO:0016787">
    <property type="term" value="F:hydrolase activity"/>
    <property type="evidence" value="ECO:0007669"/>
    <property type="project" value="UniProtKB-KW"/>
</dbReference>
<evidence type="ECO:0000256" key="3">
    <source>
        <dbReference type="ARBA" id="ARBA00022806"/>
    </source>
</evidence>
<keyword evidence="1" id="KW-0547">Nucleotide-binding</keyword>